<proteinExistence type="predicted"/>
<dbReference type="AlphaFoldDB" id="A0A699ZYN5"/>
<dbReference type="EMBL" id="BLLF01002637">
    <property type="protein sequence ID" value="GFH24809.1"/>
    <property type="molecule type" value="Genomic_DNA"/>
</dbReference>
<gene>
    <name evidence="2" type="ORF">HaLaN_22669</name>
</gene>
<keyword evidence="3" id="KW-1185">Reference proteome</keyword>
<comment type="caution">
    <text evidence="2">The sequence shown here is derived from an EMBL/GenBank/DDBJ whole genome shotgun (WGS) entry which is preliminary data.</text>
</comment>
<protein>
    <submittedName>
        <fullName evidence="2">Uncharacterized protein</fullName>
    </submittedName>
</protein>
<dbReference type="Proteomes" id="UP000485058">
    <property type="component" value="Unassembled WGS sequence"/>
</dbReference>
<evidence type="ECO:0000256" key="1">
    <source>
        <dbReference type="SAM" id="MobiDB-lite"/>
    </source>
</evidence>
<evidence type="ECO:0000313" key="2">
    <source>
        <dbReference type="EMBL" id="GFH24809.1"/>
    </source>
</evidence>
<sequence length="269" mass="29455">MEPPPFEQAHIWHDRHQVYLGGFQLEEHAAKPLLIELLRAFSRNNGKFLAETARNQQKTSQEAALKATVPAMSPDWSDASPTATTLLCQPEADVAWEEAEQGNEEGGGYGEAMLPSGHCYTAEQDDGAQDYSLTGEHGRLILSVGNQGYAKPRQRPPSQQVASGVVRRARSMYDMQYLQTSRQSTADPSLAATRVHTLGESEPSSQAKLALDELVAEIKDLPVQISSSQGKQLAQLVQDMADWDRLEASSRDKLTQALLRCLGEPSVVA</sequence>
<evidence type="ECO:0000313" key="3">
    <source>
        <dbReference type="Proteomes" id="UP000485058"/>
    </source>
</evidence>
<name>A0A699ZYN5_HAELA</name>
<reference evidence="2 3" key="1">
    <citation type="submission" date="2020-02" db="EMBL/GenBank/DDBJ databases">
        <title>Draft genome sequence of Haematococcus lacustris strain NIES-144.</title>
        <authorList>
            <person name="Morimoto D."/>
            <person name="Nakagawa S."/>
            <person name="Yoshida T."/>
            <person name="Sawayama S."/>
        </authorList>
    </citation>
    <scope>NUCLEOTIDE SEQUENCE [LARGE SCALE GENOMIC DNA]</scope>
    <source>
        <strain evidence="2 3">NIES-144</strain>
    </source>
</reference>
<feature type="region of interest" description="Disordered" evidence="1">
    <location>
        <begin position="99"/>
        <end position="123"/>
    </location>
</feature>
<accession>A0A699ZYN5</accession>
<organism evidence="2 3">
    <name type="scientific">Haematococcus lacustris</name>
    <name type="common">Green alga</name>
    <name type="synonym">Haematococcus pluvialis</name>
    <dbReference type="NCBI Taxonomy" id="44745"/>
    <lineage>
        <taxon>Eukaryota</taxon>
        <taxon>Viridiplantae</taxon>
        <taxon>Chlorophyta</taxon>
        <taxon>core chlorophytes</taxon>
        <taxon>Chlorophyceae</taxon>
        <taxon>CS clade</taxon>
        <taxon>Chlamydomonadales</taxon>
        <taxon>Haematococcaceae</taxon>
        <taxon>Haematococcus</taxon>
    </lineage>
</organism>